<dbReference type="EMBL" id="JAHZST010000010">
    <property type="protein sequence ID" value="MBW8184815.1"/>
    <property type="molecule type" value="Genomic_DNA"/>
</dbReference>
<gene>
    <name evidence="2" type="ORF">K0625_14210</name>
</gene>
<keyword evidence="1" id="KW-0732">Signal</keyword>
<feature type="chain" id="PRO_5045168228" description="DUF4402 domain-containing protein" evidence="1">
    <location>
        <begin position="24"/>
        <end position="156"/>
    </location>
</feature>
<accession>A0ABS7E5C0</accession>
<evidence type="ECO:0000313" key="2">
    <source>
        <dbReference type="EMBL" id="MBW8184815.1"/>
    </source>
</evidence>
<evidence type="ECO:0000313" key="3">
    <source>
        <dbReference type="Proteomes" id="UP001195963"/>
    </source>
</evidence>
<sequence length="156" mass="15465">MKNNILLSTLIASTFFISAQADAAQATGTANFNLVYPISVTETAVMEFGDVSILADGNCSLGYADDTSGTACVAGGNAASSGEFTIAADNTTVNISLSAADSASVPGVTFTPSVSSNTLTVTGNSAVLKVGGSLDIVAASATAGAKNLTYTVDVTY</sequence>
<reference evidence="2 3" key="1">
    <citation type="submission" date="2021-07" db="EMBL/GenBank/DDBJ databases">
        <title>Shewanella sp. nov, isolated from SCS.</title>
        <authorList>
            <person name="Cao W.R."/>
        </authorList>
    </citation>
    <scope>NUCLEOTIDE SEQUENCE [LARGE SCALE GENOMIC DNA]</scope>
    <source>
        <strain evidence="2 3">NR704-98</strain>
    </source>
</reference>
<proteinExistence type="predicted"/>
<organism evidence="2 3">
    <name type="scientific">Shewanella nanhaiensis</name>
    <dbReference type="NCBI Taxonomy" id="2864872"/>
    <lineage>
        <taxon>Bacteria</taxon>
        <taxon>Pseudomonadati</taxon>
        <taxon>Pseudomonadota</taxon>
        <taxon>Gammaproteobacteria</taxon>
        <taxon>Alteromonadales</taxon>
        <taxon>Shewanellaceae</taxon>
        <taxon>Shewanella</taxon>
    </lineage>
</organism>
<dbReference type="Proteomes" id="UP001195963">
    <property type="component" value="Unassembled WGS sequence"/>
</dbReference>
<comment type="caution">
    <text evidence="2">The sequence shown here is derived from an EMBL/GenBank/DDBJ whole genome shotgun (WGS) entry which is preliminary data.</text>
</comment>
<evidence type="ECO:0008006" key="4">
    <source>
        <dbReference type="Google" id="ProtNLM"/>
    </source>
</evidence>
<feature type="signal peptide" evidence="1">
    <location>
        <begin position="1"/>
        <end position="23"/>
    </location>
</feature>
<keyword evidence="3" id="KW-1185">Reference proteome</keyword>
<dbReference type="RefSeq" id="WP_220110292.1">
    <property type="nucleotide sequence ID" value="NZ_JAHZST010000010.1"/>
</dbReference>
<evidence type="ECO:0000256" key="1">
    <source>
        <dbReference type="SAM" id="SignalP"/>
    </source>
</evidence>
<protein>
    <recommendedName>
        <fullName evidence="4">DUF4402 domain-containing protein</fullName>
    </recommendedName>
</protein>
<name>A0ABS7E5C0_9GAMM</name>